<dbReference type="PANTHER" id="PTHR30472:SF1">
    <property type="entry name" value="FE(3+) DICITRATE TRANSPORT SYSTEM PERMEASE PROTEIN FECC-RELATED"/>
    <property type="match status" value="1"/>
</dbReference>
<feature type="transmembrane region" description="Helical" evidence="12">
    <location>
        <begin position="286"/>
        <end position="307"/>
    </location>
</feature>
<keyword evidence="8 12" id="KW-0472">Membrane</keyword>
<sequence>MANKTCIGHTTDKEQTRKHTSLIFIVSVCLLVVFMYLNTVVGSAIKFKDITHFLSGHVDSDTILLLRDVRLPRMVAAIVIGGAFAVSGLLMQAMTRNPLASPKIFGVTSGASFVIVLITVLLPSLSYFSTVLAMIGAFLGGLTVYILSGSTKGITPVKIALAGMSVHLFYMSMTEGIIILNENSNQEVMFWLVGSLASMQWNQVFQVIPVIMIAMVLALMIGRQLSILELGDDIARGLGQHTNRIRLLIGLIVIMLTGSSVAIAGPIGFIGLIIPHIVKGYVSHNYTIMVPLTFILGANLLLISDVLSRLITYPYESPVGIVTSFVGAMYFLILTIRGVKQL</sequence>
<dbReference type="GO" id="GO:0033214">
    <property type="term" value="P:siderophore-iron import into cell"/>
    <property type="evidence" value="ECO:0007669"/>
    <property type="project" value="TreeGrafter"/>
</dbReference>
<dbReference type="InterPro" id="IPR037294">
    <property type="entry name" value="ABC_BtuC-like"/>
</dbReference>
<evidence type="ECO:0000256" key="10">
    <source>
        <dbReference type="ARBA" id="ARBA00031149"/>
    </source>
</evidence>
<feature type="transmembrane region" description="Helical" evidence="12">
    <location>
        <begin position="74"/>
        <end position="92"/>
    </location>
</feature>
<evidence type="ECO:0000256" key="12">
    <source>
        <dbReference type="SAM" id="Phobius"/>
    </source>
</evidence>
<proteinExistence type="inferred from homology"/>
<comment type="similarity">
    <text evidence="2">Belongs to the binding-protein-dependent transport system permease family. FecCD subfamily.</text>
</comment>
<evidence type="ECO:0000313" key="13">
    <source>
        <dbReference type="EMBL" id="EHJ07612.1"/>
    </source>
</evidence>
<evidence type="ECO:0000256" key="1">
    <source>
        <dbReference type="ARBA" id="ARBA00004651"/>
    </source>
</evidence>
<comment type="subcellular location">
    <subcellularLocation>
        <location evidence="1">Cell membrane</location>
        <topology evidence="1">Multi-pass membrane protein</topology>
    </subcellularLocation>
</comment>
<evidence type="ECO:0000256" key="9">
    <source>
        <dbReference type="ARBA" id="ARBA00025320"/>
    </source>
</evidence>
<dbReference type="AlphaFoldDB" id="G5JJL4"/>
<feature type="transmembrane region" description="Helical" evidence="12">
    <location>
        <begin position="104"/>
        <end position="122"/>
    </location>
</feature>
<comment type="function">
    <text evidence="9">Part of the binding-protein-dependent transport system for heme-iron. Responsible for the translocation of the substrate across the membrane.</text>
</comment>
<dbReference type="RefSeq" id="WP_002464369.1">
    <property type="nucleotide sequence ID" value="NZ_AEUN01000452.1"/>
</dbReference>
<reference evidence="13 14" key="1">
    <citation type="journal article" date="2012" name="BMC Genomics">
        <title>Comparative genomic analysis of the genus Staphylococcus including Staphylococcus aureus and its newly described sister species Staphylococcus simiae.</title>
        <authorList>
            <person name="Suzuki H."/>
            <person name="Lefebure T."/>
            <person name="Pavinski Bitar P."/>
            <person name="Stanhope M.J."/>
        </authorList>
    </citation>
    <scope>NUCLEOTIDE SEQUENCE [LARGE SCALE GENOMIC DNA]</scope>
    <source>
        <strain evidence="13 14">CCM 7213</strain>
    </source>
</reference>
<keyword evidence="4" id="KW-0813">Transport</keyword>
<evidence type="ECO:0000256" key="2">
    <source>
        <dbReference type="ARBA" id="ARBA00007935"/>
    </source>
</evidence>
<dbReference type="GO" id="GO:0022857">
    <property type="term" value="F:transmembrane transporter activity"/>
    <property type="evidence" value="ECO:0007669"/>
    <property type="project" value="InterPro"/>
</dbReference>
<evidence type="ECO:0000256" key="6">
    <source>
        <dbReference type="ARBA" id="ARBA00022692"/>
    </source>
</evidence>
<evidence type="ECO:0000256" key="5">
    <source>
        <dbReference type="ARBA" id="ARBA00022475"/>
    </source>
</evidence>
<keyword evidence="6 12" id="KW-0812">Transmembrane</keyword>
<evidence type="ECO:0000256" key="7">
    <source>
        <dbReference type="ARBA" id="ARBA00022989"/>
    </source>
</evidence>
<feature type="transmembrane region" description="Helical" evidence="12">
    <location>
        <begin position="21"/>
        <end position="45"/>
    </location>
</feature>
<evidence type="ECO:0000256" key="11">
    <source>
        <dbReference type="ARBA" id="ARBA00031465"/>
    </source>
</evidence>
<dbReference type="SUPFAM" id="SSF81345">
    <property type="entry name" value="ABC transporter involved in vitamin B12 uptake, BtuC"/>
    <property type="match status" value="1"/>
</dbReference>
<keyword evidence="14" id="KW-1185">Reference proteome</keyword>
<feature type="transmembrane region" description="Helical" evidence="12">
    <location>
        <begin position="319"/>
        <end position="339"/>
    </location>
</feature>
<protein>
    <recommendedName>
        <fullName evidence="3">Probable heme-iron transport system permease protein IsdF</fullName>
    </recommendedName>
    <alternativeName>
        <fullName evidence="11">Iron-regulated surface determinant protein F</fullName>
    </alternativeName>
    <alternativeName>
        <fullName evidence="10">Staphylococcal iron-regulated protein G</fullName>
    </alternativeName>
</protein>
<dbReference type="Proteomes" id="UP000005413">
    <property type="component" value="Unassembled WGS sequence"/>
</dbReference>
<dbReference type="Pfam" id="PF01032">
    <property type="entry name" value="FecCD"/>
    <property type="match status" value="1"/>
</dbReference>
<feature type="transmembrane region" description="Helical" evidence="12">
    <location>
        <begin position="159"/>
        <end position="180"/>
    </location>
</feature>
<dbReference type="EMBL" id="AEUN01000452">
    <property type="protein sequence ID" value="EHJ07612.1"/>
    <property type="molecule type" value="Genomic_DNA"/>
</dbReference>
<evidence type="ECO:0000256" key="3">
    <source>
        <dbReference type="ARBA" id="ARBA00018524"/>
    </source>
</evidence>
<dbReference type="FunFam" id="1.10.3470.10:FF:000001">
    <property type="entry name" value="Vitamin B12 ABC transporter permease BtuC"/>
    <property type="match status" value="1"/>
</dbReference>
<dbReference type="CDD" id="cd06550">
    <property type="entry name" value="TM_ABC_iron-siderophores_like"/>
    <property type="match status" value="1"/>
</dbReference>
<dbReference type="Gene3D" id="1.10.3470.10">
    <property type="entry name" value="ABC transporter involved in vitamin B12 uptake, BtuC"/>
    <property type="match status" value="1"/>
</dbReference>
<accession>G5JJL4</accession>
<dbReference type="InterPro" id="IPR000522">
    <property type="entry name" value="ABC_transptr_permease_BtuC"/>
</dbReference>
<organism evidence="13 14">
    <name type="scientific">Staphylococcus simiae CCM 7213 = CCUG 51256</name>
    <dbReference type="NCBI Taxonomy" id="911238"/>
    <lineage>
        <taxon>Bacteria</taxon>
        <taxon>Bacillati</taxon>
        <taxon>Bacillota</taxon>
        <taxon>Bacilli</taxon>
        <taxon>Bacillales</taxon>
        <taxon>Staphylococcaceae</taxon>
        <taxon>Staphylococcus</taxon>
    </lineage>
</organism>
<keyword evidence="7 12" id="KW-1133">Transmembrane helix</keyword>
<keyword evidence="5" id="KW-1003">Cell membrane</keyword>
<name>G5JJL4_9STAP</name>
<dbReference type="OrthoDB" id="9811721at2"/>
<feature type="transmembrane region" description="Helical" evidence="12">
    <location>
        <begin position="128"/>
        <end position="147"/>
    </location>
</feature>
<evidence type="ECO:0000313" key="14">
    <source>
        <dbReference type="Proteomes" id="UP000005413"/>
    </source>
</evidence>
<gene>
    <name evidence="13" type="ORF">SS7213T_08367</name>
</gene>
<dbReference type="PATRIC" id="fig|911238.3.peg.1448"/>
<feature type="transmembrane region" description="Helical" evidence="12">
    <location>
        <begin position="200"/>
        <end position="221"/>
    </location>
</feature>
<feature type="transmembrane region" description="Helical" evidence="12">
    <location>
        <begin position="247"/>
        <end position="274"/>
    </location>
</feature>
<dbReference type="GO" id="GO:0005886">
    <property type="term" value="C:plasma membrane"/>
    <property type="evidence" value="ECO:0007669"/>
    <property type="project" value="UniProtKB-SubCell"/>
</dbReference>
<comment type="caution">
    <text evidence="13">The sequence shown here is derived from an EMBL/GenBank/DDBJ whole genome shotgun (WGS) entry which is preliminary data.</text>
</comment>
<evidence type="ECO:0000256" key="8">
    <source>
        <dbReference type="ARBA" id="ARBA00023136"/>
    </source>
</evidence>
<dbReference type="PANTHER" id="PTHR30472">
    <property type="entry name" value="FERRIC ENTEROBACTIN TRANSPORT SYSTEM PERMEASE PROTEIN"/>
    <property type="match status" value="1"/>
</dbReference>
<evidence type="ECO:0000256" key="4">
    <source>
        <dbReference type="ARBA" id="ARBA00022448"/>
    </source>
</evidence>